<evidence type="ECO:0008006" key="8">
    <source>
        <dbReference type="Google" id="ProtNLM"/>
    </source>
</evidence>
<evidence type="ECO:0000256" key="3">
    <source>
        <dbReference type="ARBA" id="ARBA00022989"/>
    </source>
</evidence>
<keyword evidence="2 5" id="KW-0812">Transmembrane</keyword>
<sequence>MCLGGGMVSMLYSIALWFQAVKGTTAVQSRINSVPMGLGLVAGSILAGAIVTSTGYCVPWMFVSAILASTGSGLITTLTRFTGHSKWIGYQALFGLGLGTGMQQPNLAAQTVLQQKDVPVGMYLAAQFCVHWYITLHQPSGLSLARHGGY</sequence>
<feature type="transmembrane region" description="Helical" evidence="5">
    <location>
        <begin position="58"/>
        <end position="78"/>
    </location>
</feature>
<dbReference type="GO" id="GO:0005886">
    <property type="term" value="C:plasma membrane"/>
    <property type="evidence" value="ECO:0007669"/>
    <property type="project" value="TreeGrafter"/>
</dbReference>
<organism evidence="6 7">
    <name type="scientific">Endocarpon pusillum</name>
    <dbReference type="NCBI Taxonomy" id="364733"/>
    <lineage>
        <taxon>Eukaryota</taxon>
        <taxon>Fungi</taxon>
        <taxon>Dikarya</taxon>
        <taxon>Ascomycota</taxon>
        <taxon>Pezizomycotina</taxon>
        <taxon>Eurotiomycetes</taxon>
        <taxon>Chaetothyriomycetidae</taxon>
        <taxon>Verrucariales</taxon>
        <taxon>Verrucariaceae</taxon>
        <taxon>Endocarpon</taxon>
    </lineage>
</organism>
<name>A0A8H7AHL7_9EURO</name>
<accession>A0A8H7AHL7</accession>
<evidence type="ECO:0000256" key="1">
    <source>
        <dbReference type="ARBA" id="ARBA00004141"/>
    </source>
</evidence>
<proteinExistence type="predicted"/>
<evidence type="ECO:0000256" key="4">
    <source>
        <dbReference type="ARBA" id="ARBA00023136"/>
    </source>
</evidence>
<dbReference type="PANTHER" id="PTHR23501">
    <property type="entry name" value="MAJOR FACILITATOR SUPERFAMILY"/>
    <property type="match status" value="1"/>
</dbReference>
<dbReference type="Proteomes" id="UP000606974">
    <property type="component" value="Unassembled WGS sequence"/>
</dbReference>
<dbReference type="EMBL" id="JAACFV010000113">
    <property type="protein sequence ID" value="KAF7505295.1"/>
    <property type="molecule type" value="Genomic_DNA"/>
</dbReference>
<feature type="transmembrane region" description="Helical" evidence="5">
    <location>
        <begin position="33"/>
        <end position="52"/>
    </location>
</feature>
<comment type="subcellular location">
    <subcellularLocation>
        <location evidence="1">Membrane</location>
        <topology evidence="1">Multi-pass membrane protein</topology>
    </subcellularLocation>
</comment>
<evidence type="ECO:0000313" key="6">
    <source>
        <dbReference type="EMBL" id="KAF7505295.1"/>
    </source>
</evidence>
<evidence type="ECO:0000256" key="5">
    <source>
        <dbReference type="SAM" id="Phobius"/>
    </source>
</evidence>
<protein>
    <recommendedName>
        <fullName evidence="8">Major facilitator superfamily (MFS) profile domain-containing protein</fullName>
    </recommendedName>
</protein>
<evidence type="ECO:0000313" key="7">
    <source>
        <dbReference type="Proteomes" id="UP000606974"/>
    </source>
</evidence>
<gene>
    <name evidence="6" type="ORF">GJ744_001082</name>
</gene>
<keyword evidence="4 5" id="KW-0472">Membrane</keyword>
<keyword evidence="3 5" id="KW-1133">Transmembrane helix</keyword>
<dbReference type="OrthoDB" id="4459562at2759"/>
<keyword evidence="7" id="KW-1185">Reference proteome</keyword>
<dbReference type="InterPro" id="IPR036259">
    <property type="entry name" value="MFS_trans_sf"/>
</dbReference>
<dbReference type="AlphaFoldDB" id="A0A8H7AHL7"/>
<evidence type="ECO:0000256" key="2">
    <source>
        <dbReference type="ARBA" id="ARBA00022692"/>
    </source>
</evidence>
<dbReference type="SUPFAM" id="SSF103473">
    <property type="entry name" value="MFS general substrate transporter"/>
    <property type="match status" value="1"/>
</dbReference>
<dbReference type="GO" id="GO:0022857">
    <property type="term" value="F:transmembrane transporter activity"/>
    <property type="evidence" value="ECO:0007669"/>
    <property type="project" value="TreeGrafter"/>
</dbReference>
<feature type="transmembrane region" description="Helical" evidence="5">
    <location>
        <begin position="6"/>
        <end position="21"/>
    </location>
</feature>
<dbReference type="PANTHER" id="PTHR23501:SF199">
    <property type="entry name" value="MFS EFFLUX TRANSPORTER INPD-RELATED"/>
    <property type="match status" value="1"/>
</dbReference>
<comment type="caution">
    <text evidence="6">The sequence shown here is derived from an EMBL/GenBank/DDBJ whole genome shotgun (WGS) entry which is preliminary data.</text>
</comment>
<reference evidence="6" key="1">
    <citation type="submission" date="2020-02" db="EMBL/GenBank/DDBJ databases">
        <authorList>
            <person name="Palmer J.M."/>
        </authorList>
    </citation>
    <scope>NUCLEOTIDE SEQUENCE</scope>
    <source>
        <strain evidence="6">EPUS1.4</strain>
        <tissue evidence="6">Thallus</tissue>
    </source>
</reference>